<comment type="caution">
    <text evidence="1">The sequence shown here is derived from an EMBL/GenBank/DDBJ whole genome shotgun (WGS) entry which is preliminary data.</text>
</comment>
<dbReference type="EMBL" id="DSTX01000007">
    <property type="protein sequence ID" value="HFK20575.1"/>
    <property type="molecule type" value="Genomic_DNA"/>
</dbReference>
<proteinExistence type="predicted"/>
<sequence length="199" mass="21797">MKDVRVVDIEAKLSEIGKALFSQDGAIVYGVSIGPSSLSAINMGFIDVTLNASGDLFVWSAPRSALVIKGFEIYCKPDTAVSVNKNDYLQLYNEGGILYVVPKVILEYSANASSLGGHKIHWVKATSCIFTALNVSGTFDLLKTGGRIFCRKFERPCLFDTIVEVSFENRAILSFQAKKGEVFIFEGCISAAEISYQKR</sequence>
<protein>
    <submittedName>
        <fullName evidence="1">Uncharacterized protein</fullName>
    </submittedName>
</protein>
<accession>A0A7C3J261</accession>
<evidence type="ECO:0000313" key="1">
    <source>
        <dbReference type="EMBL" id="HFK20575.1"/>
    </source>
</evidence>
<name>A0A7C3J261_9CREN</name>
<reference evidence="1" key="1">
    <citation type="journal article" date="2020" name="mSystems">
        <title>Genome- and Community-Level Interaction Insights into Carbon Utilization and Element Cycling Functions of Hydrothermarchaeota in Hydrothermal Sediment.</title>
        <authorList>
            <person name="Zhou Z."/>
            <person name="Liu Y."/>
            <person name="Xu W."/>
            <person name="Pan J."/>
            <person name="Luo Z.H."/>
            <person name="Li M."/>
        </authorList>
    </citation>
    <scope>NUCLEOTIDE SEQUENCE [LARGE SCALE GENOMIC DNA]</scope>
    <source>
        <strain evidence="1">SpSt-468</strain>
    </source>
</reference>
<gene>
    <name evidence="1" type="ORF">ENS19_04750</name>
</gene>
<dbReference type="AlphaFoldDB" id="A0A7C3J261"/>
<organism evidence="1">
    <name type="scientific">Candidatus Methanomethylicus mesodigestus</name>
    <dbReference type="NCBI Taxonomy" id="1867258"/>
    <lineage>
        <taxon>Archaea</taxon>
        <taxon>Thermoproteota</taxon>
        <taxon>Methanosuratincolia</taxon>
        <taxon>Candidatus Methanomethylicales</taxon>
        <taxon>Candidatus Methanomethylicaceae</taxon>
        <taxon>Candidatus Methanomethylicus</taxon>
    </lineage>
</organism>